<protein>
    <recommendedName>
        <fullName evidence="2">B box-type domain-containing protein</fullName>
    </recommendedName>
</protein>
<dbReference type="EMBL" id="CAJOBA010033655">
    <property type="protein sequence ID" value="CAF3968215.1"/>
    <property type="molecule type" value="Genomic_DNA"/>
</dbReference>
<evidence type="ECO:0000259" key="2">
    <source>
        <dbReference type="PROSITE" id="PS50119"/>
    </source>
</evidence>
<name>A0A815A9W2_9BILA</name>
<evidence type="ECO:0000313" key="4">
    <source>
        <dbReference type="EMBL" id="CAF1254233.1"/>
    </source>
</evidence>
<evidence type="ECO:0000313" key="6">
    <source>
        <dbReference type="EMBL" id="CAF4041344.1"/>
    </source>
</evidence>
<dbReference type="Proteomes" id="UP000681722">
    <property type="component" value="Unassembled WGS sequence"/>
</dbReference>
<evidence type="ECO:0000313" key="7">
    <source>
        <dbReference type="Proteomes" id="UP000663829"/>
    </source>
</evidence>
<reference evidence="4" key="1">
    <citation type="submission" date="2021-02" db="EMBL/GenBank/DDBJ databases">
        <authorList>
            <person name="Nowell W R."/>
        </authorList>
    </citation>
    <scope>NUCLEOTIDE SEQUENCE</scope>
</reference>
<keyword evidence="1" id="KW-0863">Zinc-finger</keyword>
<dbReference type="InterPro" id="IPR000315">
    <property type="entry name" value="Znf_B-box"/>
</dbReference>
<comment type="caution">
    <text evidence="4">The sequence shown here is derived from an EMBL/GenBank/DDBJ whole genome shotgun (WGS) entry which is preliminary data.</text>
</comment>
<accession>A0A815A9W2</accession>
<dbReference type="EMBL" id="CAJOBC010019306">
    <property type="protein sequence ID" value="CAF4041344.1"/>
    <property type="molecule type" value="Genomic_DNA"/>
</dbReference>
<gene>
    <name evidence="4" type="ORF">GPM918_LOCUS26283</name>
    <name evidence="3" type="ORF">OVA965_LOCUS21880</name>
    <name evidence="6" type="ORF">SRO942_LOCUS26863</name>
    <name evidence="5" type="ORF">TMI583_LOCUS22593</name>
</gene>
<keyword evidence="1" id="KW-0862">Zinc</keyword>
<keyword evidence="7" id="KW-1185">Reference proteome</keyword>
<evidence type="ECO:0000313" key="3">
    <source>
        <dbReference type="EMBL" id="CAF1156678.1"/>
    </source>
</evidence>
<evidence type="ECO:0000313" key="5">
    <source>
        <dbReference type="EMBL" id="CAF3968215.1"/>
    </source>
</evidence>
<feature type="domain" description="B box-type" evidence="2">
    <location>
        <begin position="4"/>
        <end position="56"/>
    </location>
</feature>
<dbReference type="EMBL" id="CAJNOK010012132">
    <property type="protein sequence ID" value="CAF1156678.1"/>
    <property type="molecule type" value="Genomic_DNA"/>
</dbReference>
<dbReference type="GO" id="GO:0008270">
    <property type="term" value="F:zinc ion binding"/>
    <property type="evidence" value="ECO:0007669"/>
    <property type="project" value="UniProtKB-KW"/>
</dbReference>
<evidence type="ECO:0000256" key="1">
    <source>
        <dbReference type="PROSITE-ProRule" id="PRU00024"/>
    </source>
</evidence>
<dbReference type="AlphaFoldDB" id="A0A815A9W2"/>
<dbReference type="EMBL" id="CAJNOQ010010527">
    <property type="protein sequence ID" value="CAF1254233.1"/>
    <property type="molecule type" value="Genomic_DNA"/>
</dbReference>
<dbReference type="Proteomes" id="UP000677228">
    <property type="component" value="Unassembled WGS sequence"/>
</dbReference>
<dbReference type="PROSITE" id="PS50119">
    <property type="entry name" value="ZF_BBOX"/>
    <property type="match status" value="1"/>
</dbReference>
<dbReference type="Proteomes" id="UP000682733">
    <property type="component" value="Unassembled WGS sequence"/>
</dbReference>
<sequence>MTTTSKVKCPKCVKNAAAITCEGCSSKLCRGCYNDHRQQLSKELDQFVYEHDMLKQQLETPNENGPHHLLKQIDEWKKDSINKINQLADQCRTDVNQLLDKNKDQLINRFRKITNEARKGQKDDDYDERDLNMWMTQLKELKDELTKQSNICIAVDKQQSEWIKKIKVQEASLQEANVEDKPPFDRAGIQQQNPTIAASAASKIPFQKETLAIVKTEKEVNTLSNDIWHEKSG</sequence>
<proteinExistence type="predicted"/>
<dbReference type="Proteomes" id="UP000663829">
    <property type="component" value="Unassembled WGS sequence"/>
</dbReference>
<organism evidence="4 7">
    <name type="scientific">Didymodactylos carnosus</name>
    <dbReference type="NCBI Taxonomy" id="1234261"/>
    <lineage>
        <taxon>Eukaryota</taxon>
        <taxon>Metazoa</taxon>
        <taxon>Spiralia</taxon>
        <taxon>Gnathifera</taxon>
        <taxon>Rotifera</taxon>
        <taxon>Eurotatoria</taxon>
        <taxon>Bdelloidea</taxon>
        <taxon>Philodinida</taxon>
        <taxon>Philodinidae</taxon>
        <taxon>Didymodactylos</taxon>
    </lineage>
</organism>
<keyword evidence="1" id="KW-0479">Metal-binding</keyword>